<keyword evidence="5 7" id="KW-1133">Transmembrane helix</keyword>
<evidence type="ECO:0000256" key="3">
    <source>
        <dbReference type="ARBA" id="ARBA00022475"/>
    </source>
</evidence>
<accession>A0AAE2ZME0</accession>
<protein>
    <recommendedName>
        <fullName evidence="7">TRAP transporter small permease protein</fullName>
    </recommendedName>
</protein>
<comment type="similarity">
    <text evidence="7">Belongs to the TRAP transporter small permease family.</text>
</comment>
<dbReference type="Proteomes" id="UP001196509">
    <property type="component" value="Unassembled WGS sequence"/>
</dbReference>
<feature type="transmembrane region" description="Helical" evidence="7">
    <location>
        <begin position="42"/>
        <end position="67"/>
    </location>
</feature>
<comment type="subunit">
    <text evidence="7">The complex comprises the extracytoplasmic solute receptor protein and the two transmembrane proteins.</text>
</comment>
<feature type="transmembrane region" description="Helical" evidence="7">
    <location>
        <begin position="113"/>
        <end position="136"/>
    </location>
</feature>
<evidence type="ECO:0000259" key="9">
    <source>
        <dbReference type="Pfam" id="PF04290"/>
    </source>
</evidence>
<evidence type="ECO:0000256" key="1">
    <source>
        <dbReference type="ARBA" id="ARBA00004651"/>
    </source>
</evidence>
<organism evidence="10 11">
    <name type="scientific">Flavimaribacter sediminis</name>
    <dbReference type="NCBI Taxonomy" id="2865987"/>
    <lineage>
        <taxon>Bacteria</taxon>
        <taxon>Pseudomonadati</taxon>
        <taxon>Pseudomonadota</taxon>
        <taxon>Alphaproteobacteria</taxon>
        <taxon>Hyphomicrobiales</taxon>
        <taxon>Rhizobiaceae</taxon>
        <taxon>Flavimaribacter</taxon>
    </lineage>
</organism>
<evidence type="ECO:0000256" key="7">
    <source>
        <dbReference type="RuleBase" id="RU369079"/>
    </source>
</evidence>
<gene>
    <name evidence="10" type="ORF">K1W69_09595</name>
</gene>
<dbReference type="AlphaFoldDB" id="A0AAE2ZME0"/>
<evidence type="ECO:0000256" key="2">
    <source>
        <dbReference type="ARBA" id="ARBA00022448"/>
    </source>
</evidence>
<dbReference type="EMBL" id="JAICBX010000002">
    <property type="protein sequence ID" value="MBW8637441.1"/>
    <property type="molecule type" value="Genomic_DNA"/>
</dbReference>
<evidence type="ECO:0000256" key="4">
    <source>
        <dbReference type="ARBA" id="ARBA00022692"/>
    </source>
</evidence>
<keyword evidence="7" id="KW-0997">Cell inner membrane</keyword>
<comment type="caution">
    <text evidence="10">The sequence shown here is derived from an EMBL/GenBank/DDBJ whole genome shotgun (WGS) entry which is preliminary data.</text>
</comment>
<keyword evidence="11" id="KW-1185">Reference proteome</keyword>
<feature type="region of interest" description="Disordered" evidence="8">
    <location>
        <begin position="1"/>
        <end position="28"/>
    </location>
</feature>
<sequence>MAPASSRRPGHSSTSTARTSVTADEKGGAGPIGAARKIIHGWALLGGCVLLAVVAMNMISVIGGVVWKPFPGDFEMTEVGVAIAAFSFLPYCQLTYSNVTADIFTSRASPRTIAFLTAIASIVALLFSLLLCWRMFDGMLDQKEYGYTTAILQFPHWMAFIPFLISLALLAIAALITFGENAAVLIGNKSDD</sequence>
<evidence type="ECO:0000256" key="6">
    <source>
        <dbReference type="ARBA" id="ARBA00023136"/>
    </source>
</evidence>
<feature type="transmembrane region" description="Helical" evidence="7">
    <location>
        <begin position="156"/>
        <end position="179"/>
    </location>
</feature>
<comment type="subcellular location">
    <subcellularLocation>
        <location evidence="7">Cell inner membrane</location>
        <topology evidence="7">Multi-pass membrane protein</topology>
    </subcellularLocation>
    <subcellularLocation>
        <location evidence="1">Cell membrane</location>
        <topology evidence="1">Multi-pass membrane protein</topology>
    </subcellularLocation>
</comment>
<reference evidence="10" key="1">
    <citation type="submission" date="2021-08" db="EMBL/GenBank/DDBJ databases">
        <title>Hoeflea bacterium WL0058 sp. nov., isolated from the sediment.</title>
        <authorList>
            <person name="Wang L."/>
            <person name="Zhang D."/>
        </authorList>
    </citation>
    <scope>NUCLEOTIDE SEQUENCE</scope>
    <source>
        <strain evidence="10">WL0058</strain>
    </source>
</reference>
<keyword evidence="2 7" id="KW-0813">Transport</keyword>
<dbReference type="GO" id="GO:0022857">
    <property type="term" value="F:transmembrane transporter activity"/>
    <property type="evidence" value="ECO:0007669"/>
    <property type="project" value="UniProtKB-UniRule"/>
</dbReference>
<name>A0AAE2ZME0_9HYPH</name>
<dbReference type="InterPro" id="IPR055348">
    <property type="entry name" value="DctQ"/>
</dbReference>
<keyword evidence="6 7" id="KW-0472">Membrane</keyword>
<dbReference type="Pfam" id="PF04290">
    <property type="entry name" value="DctQ"/>
    <property type="match status" value="1"/>
</dbReference>
<keyword evidence="3" id="KW-1003">Cell membrane</keyword>
<comment type="function">
    <text evidence="7">Part of the tripartite ATP-independent periplasmic (TRAP) transport system.</text>
</comment>
<proteinExistence type="inferred from homology"/>
<feature type="compositionally biased region" description="Low complexity" evidence="8">
    <location>
        <begin position="12"/>
        <end position="22"/>
    </location>
</feature>
<evidence type="ECO:0000313" key="10">
    <source>
        <dbReference type="EMBL" id="MBW8637441.1"/>
    </source>
</evidence>
<evidence type="ECO:0000256" key="5">
    <source>
        <dbReference type="ARBA" id="ARBA00022989"/>
    </source>
</evidence>
<evidence type="ECO:0000256" key="8">
    <source>
        <dbReference type="SAM" id="MobiDB-lite"/>
    </source>
</evidence>
<feature type="domain" description="Tripartite ATP-independent periplasmic transporters DctQ component" evidence="9">
    <location>
        <begin position="58"/>
        <end position="178"/>
    </location>
</feature>
<feature type="transmembrane region" description="Helical" evidence="7">
    <location>
        <begin position="79"/>
        <end position="101"/>
    </location>
</feature>
<dbReference type="GO" id="GO:0005886">
    <property type="term" value="C:plasma membrane"/>
    <property type="evidence" value="ECO:0007669"/>
    <property type="project" value="UniProtKB-SubCell"/>
</dbReference>
<evidence type="ECO:0000313" key="11">
    <source>
        <dbReference type="Proteomes" id="UP001196509"/>
    </source>
</evidence>
<keyword evidence="4 7" id="KW-0812">Transmembrane</keyword>